<keyword evidence="2 7" id="KW-0813">Transport</keyword>
<dbReference type="Pfam" id="PF13715">
    <property type="entry name" value="CarbopepD_reg_2"/>
    <property type="match status" value="1"/>
</dbReference>
<name>A0A4R0PZE9_9SPHI</name>
<dbReference type="RefSeq" id="WP_131527674.1">
    <property type="nucleotide sequence ID" value="NZ_SJSO01000003.1"/>
</dbReference>
<dbReference type="EMBL" id="SJSO01000003">
    <property type="protein sequence ID" value="TCD28630.1"/>
    <property type="molecule type" value="Genomic_DNA"/>
</dbReference>
<comment type="subcellular location">
    <subcellularLocation>
        <location evidence="1 7">Cell outer membrane</location>
        <topology evidence="1 7">Multi-pass membrane protein</topology>
    </subcellularLocation>
</comment>
<dbReference type="Pfam" id="PF07715">
    <property type="entry name" value="Plug"/>
    <property type="match status" value="1"/>
</dbReference>
<gene>
    <name evidence="10" type="ORF">EZ456_04370</name>
</gene>
<organism evidence="10 11">
    <name type="scientific">Pedobacter psychrodurus</name>
    <dbReference type="NCBI Taxonomy" id="2530456"/>
    <lineage>
        <taxon>Bacteria</taxon>
        <taxon>Pseudomonadati</taxon>
        <taxon>Bacteroidota</taxon>
        <taxon>Sphingobacteriia</taxon>
        <taxon>Sphingobacteriales</taxon>
        <taxon>Sphingobacteriaceae</taxon>
        <taxon>Pedobacter</taxon>
    </lineage>
</organism>
<keyword evidence="4 7" id="KW-0812">Transmembrane</keyword>
<dbReference type="InterPro" id="IPR039426">
    <property type="entry name" value="TonB-dep_rcpt-like"/>
</dbReference>
<reference evidence="10 11" key="1">
    <citation type="submission" date="2019-02" db="EMBL/GenBank/DDBJ databases">
        <title>Pedobacter sp. RP-3-21 sp. nov., isolated from Arctic soil.</title>
        <authorList>
            <person name="Dahal R.H."/>
        </authorList>
    </citation>
    <scope>NUCLEOTIDE SEQUENCE [LARGE SCALE GENOMIC DNA]</scope>
    <source>
        <strain evidence="10 11">RP-3-21</strain>
    </source>
</reference>
<evidence type="ECO:0000256" key="2">
    <source>
        <dbReference type="ARBA" id="ARBA00022448"/>
    </source>
</evidence>
<dbReference type="GO" id="GO:0009279">
    <property type="term" value="C:cell outer membrane"/>
    <property type="evidence" value="ECO:0007669"/>
    <property type="project" value="UniProtKB-SubCell"/>
</dbReference>
<dbReference type="Proteomes" id="UP000293925">
    <property type="component" value="Unassembled WGS sequence"/>
</dbReference>
<evidence type="ECO:0000256" key="6">
    <source>
        <dbReference type="ARBA" id="ARBA00023237"/>
    </source>
</evidence>
<dbReference type="SUPFAM" id="SSF49464">
    <property type="entry name" value="Carboxypeptidase regulatory domain-like"/>
    <property type="match status" value="1"/>
</dbReference>
<dbReference type="SUPFAM" id="SSF56935">
    <property type="entry name" value="Porins"/>
    <property type="match status" value="1"/>
</dbReference>
<dbReference type="PROSITE" id="PS52016">
    <property type="entry name" value="TONB_DEPENDENT_REC_3"/>
    <property type="match status" value="1"/>
</dbReference>
<accession>A0A4R0PZE9</accession>
<comment type="similarity">
    <text evidence="7">Belongs to the TonB-dependent receptor family.</text>
</comment>
<dbReference type="NCBIfam" id="TIGR04056">
    <property type="entry name" value="OMP_RagA_SusC"/>
    <property type="match status" value="1"/>
</dbReference>
<evidence type="ECO:0000313" key="10">
    <source>
        <dbReference type="EMBL" id="TCD28630.1"/>
    </source>
</evidence>
<proteinExistence type="inferred from homology"/>
<dbReference type="InterPro" id="IPR023997">
    <property type="entry name" value="TonB-dep_OMP_SusC/RagA_CS"/>
</dbReference>
<dbReference type="InterPro" id="IPR037066">
    <property type="entry name" value="Plug_dom_sf"/>
</dbReference>
<evidence type="ECO:0000256" key="8">
    <source>
        <dbReference type="SAM" id="SignalP"/>
    </source>
</evidence>
<evidence type="ECO:0000256" key="5">
    <source>
        <dbReference type="ARBA" id="ARBA00023136"/>
    </source>
</evidence>
<evidence type="ECO:0000256" key="7">
    <source>
        <dbReference type="PROSITE-ProRule" id="PRU01360"/>
    </source>
</evidence>
<protein>
    <submittedName>
        <fullName evidence="10">SusC/RagA family TonB-linked outer membrane protein</fullName>
    </submittedName>
</protein>
<dbReference type="InterPro" id="IPR012910">
    <property type="entry name" value="Plug_dom"/>
</dbReference>
<dbReference type="Gene3D" id="2.40.170.20">
    <property type="entry name" value="TonB-dependent receptor, beta-barrel domain"/>
    <property type="match status" value="1"/>
</dbReference>
<keyword evidence="6 7" id="KW-0998">Cell outer membrane</keyword>
<evidence type="ECO:0000259" key="9">
    <source>
        <dbReference type="Pfam" id="PF07715"/>
    </source>
</evidence>
<dbReference type="Gene3D" id="2.170.130.10">
    <property type="entry name" value="TonB-dependent receptor, plug domain"/>
    <property type="match status" value="1"/>
</dbReference>
<feature type="chain" id="PRO_5020193720" evidence="8">
    <location>
        <begin position="22"/>
        <end position="988"/>
    </location>
</feature>
<evidence type="ECO:0000256" key="1">
    <source>
        <dbReference type="ARBA" id="ARBA00004571"/>
    </source>
</evidence>
<dbReference type="InterPro" id="IPR008969">
    <property type="entry name" value="CarboxyPept-like_regulatory"/>
</dbReference>
<dbReference type="AlphaFoldDB" id="A0A4R0PZE9"/>
<keyword evidence="11" id="KW-1185">Reference proteome</keyword>
<keyword evidence="8" id="KW-0732">Signal</keyword>
<feature type="signal peptide" evidence="8">
    <location>
        <begin position="1"/>
        <end position="21"/>
    </location>
</feature>
<dbReference type="OrthoDB" id="9768177at2"/>
<evidence type="ECO:0000256" key="4">
    <source>
        <dbReference type="ARBA" id="ARBA00022692"/>
    </source>
</evidence>
<evidence type="ECO:0000256" key="3">
    <source>
        <dbReference type="ARBA" id="ARBA00022452"/>
    </source>
</evidence>
<keyword evidence="3 7" id="KW-1134">Transmembrane beta strand</keyword>
<dbReference type="NCBIfam" id="TIGR04057">
    <property type="entry name" value="SusC_RagA_signa"/>
    <property type="match status" value="1"/>
</dbReference>
<dbReference type="InterPro" id="IPR023996">
    <property type="entry name" value="TonB-dep_OMP_SusC/RagA"/>
</dbReference>
<evidence type="ECO:0000313" key="11">
    <source>
        <dbReference type="Proteomes" id="UP000293925"/>
    </source>
</evidence>
<keyword evidence="5 7" id="KW-0472">Membrane</keyword>
<dbReference type="Gene3D" id="2.60.40.1120">
    <property type="entry name" value="Carboxypeptidase-like, regulatory domain"/>
    <property type="match status" value="1"/>
</dbReference>
<sequence length="988" mass="107796">MKKTTIFIVLATLCLISKLNAQIPIRLTGQLHSGNGKPLSGATLVITDTKLSTTTDELGNFIFPTAPPKGTISVSYTGYISQTISFNQENRNLKIILNSKENSLEDIQINAGYYSVKDKERTGTIAKVNAATIANQPVSNPLAALQGRVAGLVITQRNGLPGSDFNVQLRGRSSIQSGTSPLYLINGVPFPSETVAQVSTIFANSPLNTINPADIESIEVLKDADATAIYGSRGANGVILITTKKGKAGSTKAELNLSAGAGQITRGIEMMDTREYLQMRREAFANDKITPTIANAPDLLAWDTNRDQNFPNLLTGGTAHTQNAQLRLSGGSPLTSYALSANYYKETTVFPGETGLNRKDANLNINHQSPDNRFSLNLSAGYGISVNTLYSSDLSSAVATVPNSPSPYSLEGKLIWSENGVNFSNPLAMTFEPNDYRTNRFNGNAVMGYQLLKSLRLKLTTGFNSTSVNQFTATPIAAQNPSGAPTGYATFGDNFNQTWTAEPQIDYSLNLKRYGNLSMLLGGTWQGTFTRGTLVQASGYTNDLLIGSMAAAATRTPTNSYADYRYQAVFARINYNYESKYLINLTARRDGSSRFGPGKRFANFGALGAAWVFSEEEIIRDKLSFLSFGKIRASYGLTGNDQINNYQYLDSYIPSLSYAGQTGLYPNRLFNDSYGWESNKKLEVNLELGLLKDRIRISTGFFRNLSGNQLVSYSLPGQTGFSSILQNLDARIENRGLEIELNTVNLKGKTFTWSTSANLTFARNRLLEFPGLAASSYASTYFIGEALNVLQGYHYTGINQTTGAYQFQDKNGDGQLNTLDYYLLGTKDPRFYGGFSNTFMYKGFFLDIFFQFAKQKGTDLIYGASGLVGSRNNVPKALLDRWSPSNPGAKYQAYSQSNSGPINTARPLIRLSDAAIVDASYIRLKNVAFSYSLSEKTIKKTGLSSAKISLQAQNLLTITPYEGLDPESQSPSTLPPLRMVSIGLQLIL</sequence>
<comment type="caution">
    <text evidence="10">The sequence shown here is derived from an EMBL/GenBank/DDBJ whole genome shotgun (WGS) entry which is preliminary data.</text>
</comment>
<feature type="domain" description="TonB-dependent receptor plug" evidence="9">
    <location>
        <begin position="119"/>
        <end position="238"/>
    </location>
</feature>
<dbReference type="InterPro" id="IPR036942">
    <property type="entry name" value="Beta-barrel_TonB_sf"/>
</dbReference>